<gene>
    <name evidence="3" type="ORF">VE25_16960</name>
</gene>
<dbReference type="Pfam" id="PF09917">
    <property type="entry name" value="DUF2147"/>
    <property type="match status" value="1"/>
</dbReference>
<dbReference type="STRING" id="443610.VE25_16960"/>
<protein>
    <recommendedName>
        <fullName evidence="2">DUF2147 domain-containing protein</fullName>
    </recommendedName>
</protein>
<feature type="chain" id="PRO_5002487055" description="DUF2147 domain-containing protein" evidence="1">
    <location>
        <begin position="23"/>
        <end position="129"/>
    </location>
</feature>
<dbReference type="AlphaFoldDB" id="A0A0F5FR37"/>
<dbReference type="RefSeq" id="WP_046109844.1">
    <property type="nucleotide sequence ID" value="NZ_JZEX01000142.1"/>
</dbReference>
<sequence>MRFARFLAPIAVFLGLAAPAMAQAISPIGNWQSAKGDARFVVDQCESGRGLCATLVWLREDVRNPARLASVGTHVVEGAQATGPNRWRGTVNYAGHTLSGSVTLVSPNEMRVSGCMLLIFCETMELVRM</sequence>
<proteinExistence type="predicted"/>
<dbReference type="EMBL" id="JZEX01000142">
    <property type="protein sequence ID" value="KKB10632.1"/>
    <property type="molecule type" value="Genomic_DNA"/>
</dbReference>
<dbReference type="PANTHER" id="PTHR36919:SF2">
    <property type="entry name" value="BLL6627 PROTEIN"/>
    <property type="match status" value="1"/>
</dbReference>
<evidence type="ECO:0000313" key="4">
    <source>
        <dbReference type="Proteomes" id="UP000033632"/>
    </source>
</evidence>
<evidence type="ECO:0000313" key="3">
    <source>
        <dbReference type="EMBL" id="KKB10632.1"/>
    </source>
</evidence>
<dbReference type="PANTHER" id="PTHR36919">
    <property type="entry name" value="BLR1215 PROTEIN"/>
    <property type="match status" value="1"/>
</dbReference>
<evidence type="ECO:0000256" key="1">
    <source>
        <dbReference type="SAM" id="SignalP"/>
    </source>
</evidence>
<dbReference type="PATRIC" id="fig|443610.3.peg.1688"/>
<dbReference type="Proteomes" id="UP000033632">
    <property type="component" value="Unassembled WGS sequence"/>
</dbReference>
<feature type="signal peptide" evidence="1">
    <location>
        <begin position="1"/>
        <end position="22"/>
    </location>
</feature>
<name>A0A0F5FR37_9HYPH</name>
<dbReference type="OrthoDB" id="7950001at2"/>
<comment type="caution">
    <text evidence="3">The sequence shown here is derived from an EMBL/GenBank/DDBJ whole genome shotgun (WGS) entry which is preliminary data.</text>
</comment>
<accession>A0A0F5FR37</accession>
<organism evidence="3 4">
    <name type="scientific">Devosia geojensis</name>
    <dbReference type="NCBI Taxonomy" id="443610"/>
    <lineage>
        <taxon>Bacteria</taxon>
        <taxon>Pseudomonadati</taxon>
        <taxon>Pseudomonadota</taxon>
        <taxon>Alphaproteobacteria</taxon>
        <taxon>Hyphomicrobiales</taxon>
        <taxon>Devosiaceae</taxon>
        <taxon>Devosia</taxon>
    </lineage>
</organism>
<keyword evidence="4" id="KW-1185">Reference proteome</keyword>
<keyword evidence="1" id="KW-0732">Signal</keyword>
<reference evidence="3 4" key="1">
    <citation type="submission" date="2015-03" db="EMBL/GenBank/DDBJ databases">
        <authorList>
            <person name="Hassan Y.I."/>
            <person name="Lepp D."/>
            <person name="Li X.-Z."/>
            <person name="Zhou T."/>
        </authorList>
    </citation>
    <scope>NUCLEOTIDE SEQUENCE [LARGE SCALE GENOMIC DNA]</scope>
    <source>
        <strain evidence="3 4">BD-c194</strain>
    </source>
</reference>
<evidence type="ECO:0000259" key="2">
    <source>
        <dbReference type="Pfam" id="PF09917"/>
    </source>
</evidence>
<feature type="domain" description="DUF2147" evidence="2">
    <location>
        <begin position="29"/>
        <end position="125"/>
    </location>
</feature>
<dbReference type="InterPro" id="IPR019223">
    <property type="entry name" value="DUF2147"/>
</dbReference>